<keyword evidence="2" id="KW-1185">Reference proteome</keyword>
<dbReference type="RefSeq" id="XP_028277977.1">
    <property type="nucleotide sequence ID" value="XM_028422176.1"/>
</dbReference>
<reference evidence="3" key="1">
    <citation type="submission" date="2025-08" db="UniProtKB">
        <authorList>
            <consortium name="RefSeq"/>
        </authorList>
    </citation>
    <scope>IDENTIFICATION</scope>
</reference>
<feature type="compositionally biased region" description="Low complexity" evidence="1">
    <location>
        <begin position="239"/>
        <end position="253"/>
    </location>
</feature>
<dbReference type="GO" id="GO:0000711">
    <property type="term" value="P:meiotic DNA repair synthesis"/>
    <property type="evidence" value="ECO:0007669"/>
    <property type="project" value="InterPro"/>
</dbReference>
<dbReference type="Proteomes" id="UP000515145">
    <property type="component" value="Chromosome 14"/>
</dbReference>
<name>A0A6P7JM43_9TELE</name>
<proteinExistence type="predicted"/>
<feature type="region of interest" description="Disordered" evidence="1">
    <location>
        <begin position="1"/>
        <end position="22"/>
    </location>
</feature>
<evidence type="ECO:0000256" key="1">
    <source>
        <dbReference type="SAM" id="MobiDB-lite"/>
    </source>
</evidence>
<feature type="compositionally biased region" description="Polar residues" evidence="1">
    <location>
        <begin position="1"/>
        <end position="16"/>
    </location>
</feature>
<sequence length="387" mass="42578">MSRQENQPPRPTSGSISVPLFNQRKRNRVPLTCVPSDNEFFSSIECMASNSSNVSYSKSGTFGSYPASGPSAGAPHSDQWNREGIQQSAPSQQYSGYRPISGPAFHMKSYRPMPHPYKAGNTSSAMGQSSNSVREQASSSSVTSRANKYQTSWSSESAQSKPTPSTGFSQMVQQSSQRLAISTHQYAQQSRPPPPPPPPAAAAPPRRPSSDAVQQKNNSWKFTNSFEPQGSTFEGKGLTQPKTRQPTQTQQETDPGKPSIKNSLRILTAVIDGMRYWSQFKDKVPYLFEIFATLDSAVTLGCYGAKNFLMRDGKEVVQCVFFDNEQVLPRLIRGQVHRCVGNYDPSRDVLMCVSVRSALPSELRNAQEAVKVCDAEMRALVKSLSEV</sequence>
<evidence type="ECO:0000313" key="2">
    <source>
        <dbReference type="Proteomes" id="UP000515145"/>
    </source>
</evidence>
<feature type="compositionally biased region" description="Polar residues" evidence="1">
    <location>
        <begin position="120"/>
        <end position="190"/>
    </location>
</feature>
<dbReference type="GeneID" id="114446528"/>
<dbReference type="PANTHER" id="PTHR35258">
    <property type="entry name" value="SPERMATOGENESIS-ASSOCIATED PROTEIN 22"/>
    <property type="match status" value="1"/>
</dbReference>
<feature type="compositionally biased region" description="Polar residues" evidence="1">
    <location>
        <begin position="85"/>
        <end position="95"/>
    </location>
</feature>
<dbReference type="GO" id="GO:0007129">
    <property type="term" value="P:homologous chromosome pairing at meiosis"/>
    <property type="evidence" value="ECO:0007669"/>
    <property type="project" value="InterPro"/>
</dbReference>
<dbReference type="CTD" id="84690"/>
<dbReference type="AlphaFoldDB" id="A0A6P7JM43"/>
<gene>
    <name evidence="3" type="primary">spata22</name>
</gene>
<protein>
    <submittedName>
        <fullName evidence="3">Spermatogenesis-associated protein 22</fullName>
    </submittedName>
</protein>
<dbReference type="GO" id="GO:0007276">
    <property type="term" value="P:gamete generation"/>
    <property type="evidence" value="ECO:0007669"/>
    <property type="project" value="InterPro"/>
</dbReference>
<feature type="compositionally biased region" description="Pro residues" evidence="1">
    <location>
        <begin position="191"/>
        <end position="207"/>
    </location>
</feature>
<dbReference type="PANTHER" id="PTHR35258:SF1">
    <property type="entry name" value="SPERMATOGENESIS-ASSOCIATED PROTEIN 22"/>
    <property type="match status" value="1"/>
</dbReference>
<dbReference type="InterPro" id="IPR033536">
    <property type="entry name" value="Spata22"/>
</dbReference>
<dbReference type="InParanoid" id="A0A6P7JM43"/>
<evidence type="ECO:0000313" key="3">
    <source>
        <dbReference type="RefSeq" id="XP_028277977.1"/>
    </source>
</evidence>
<feature type="region of interest" description="Disordered" evidence="1">
    <location>
        <begin position="85"/>
        <end position="260"/>
    </location>
</feature>
<dbReference type="OrthoDB" id="10028206at2759"/>
<organism evidence="2 3">
    <name type="scientific">Parambassis ranga</name>
    <name type="common">Indian glassy fish</name>
    <dbReference type="NCBI Taxonomy" id="210632"/>
    <lineage>
        <taxon>Eukaryota</taxon>
        <taxon>Metazoa</taxon>
        <taxon>Chordata</taxon>
        <taxon>Craniata</taxon>
        <taxon>Vertebrata</taxon>
        <taxon>Euteleostomi</taxon>
        <taxon>Actinopterygii</taxon>
        <taxon>Neopterygii</taxon>
        <taxon>Teleostei</taxon>
        <taxon>Neoteleostei</taxon>
        <taxon>Acanthomorphata</taxon>
        <taxon>Ovalentaria</taxon>
        <taxon>Ambassidae</taxon>
        <taxon>Parambassis</taxon>
    </lineage>
</organism>
<feature type="compositionally biased region" description="Polar residues" evidence="1">
    <location>
        <begin position="211"/>
        <end position="232"/>
    </location>
</feature>
<dbReference type="GO" id="GO:0051445">
    <property type="term" value="P:regulation of meiotic cell cycle"/>
    <property type="evidence" value="ECO:0007669"/>
    <property type="project" value="TreeGrafter"/>
</dbReference>
<accession>A0A6P7JM43</accession>